<feature type="region of interest" description="Disordered" evidence="4">
    <location>
        <begin position="127"/>
        <end position="223"/>
    </location>
</feature>
<feature type="compositionally biased region" description="Basic residues" evidence="4">
    <location>
        <begin position="403"/>
        <end position="412"/>
    </location>
</feature>
<feature type="compositionally biased region" description="Basic residues" evidence="4">
    <location>
        <begin position="207"/>
        <end position="217"/>
    </location>
</feature>
<dbReference type="Pfam" id="PF12796">
    <property type="entry name" value="Ank_2"/>
    <property type="match status" value="1"/>
</dbReference>
<accession>A0A8J2K106</accession>
<dbReference type="AlphaFoldDB" id="A0A8J2K106"/>
<feature type="domain" description="Notch C-terminal" evidence="5">
    <location>
        <begin position="455"/>
        <end position="512"/>
    </location>
</feature>
<evidence type="ECO:0000313" key="7">
    <source>
        <dbReference type="Proteomes" id="UP000708208"/>
    </source>
</evidence>
<evidence type="ECO:0000256" key="4">
    <source>
        <dbReference type="SAM" id="MobiDB-lite"/>
    </source>
</evidence>
<protein>
    <recommendedName>
        <fullName evidence="5">Notch C-terminal domain-containing protein</fullName>
    </recommendedName>
</protein>
<dbReference type="Pfam" id="PF00023">
    <property type="entry name" value="Ank"/>
    <property type="match status" value="1"/>
</dbReference>
<sequence>GTTPLILAARLAIEGMVENLITAQADINAADNNGKTALHWAAAVNNMEAVQILLNHNANKDAQDERDETALFLAAREGSRSTCKILLDHHCNRDIADHMDRLPRDVAQERFHHDIVRLLDEHVPRPTAVQSMHHHQNSTSSNHNGSVGNGISNQNQMGVTSASLSSFQMNSQSGQQQQVTAPKPKKRTTKQQDKFSSDDQMVMAPKTPRRPASRKKKSADSLLNGMNSVSGAGGAINHGMLDNSPMSSADSSTMSPPEHIPQYQQNHHNGGMYQMPQASMAISQPNLSSLNDAQGMTFNTLHMNKAPPPYEDCMKSMSIHNLHYTSNYSAQFNGSQQQPPQQHQQPQYLQNSSPFPSPQSVASHFTPSPNSMSYAGSPPSLPPQCATSPNKRPSLPTSPTHIKALRTAHQNRHGSQMVAGSGSAFDYPPANSNNSQQFYTGPNAGNCSTNTNGNLSHYPTPPSQHSSDGTTPPQHYTPDSYPTPSPESPGQWSSSSPHSNSDWSEGIQSPGHIYNSHGQPMQLQFTHTNSRAHEGIFI</sequence>
<feature type="compositionally biased region" description="Polar residues" evidence="4">
    <location>
        <begin position="149"/>
        <end position="164"/>
    </location>
</feature>
<gene>
    <name evidence="6" type="ORF">AFUS01_LOCUS19376</name>
</gene>
<feature type="repeat" description="ANK" evidence="3">
    <location>
        <begin position="1"/>
        <end position="32"/>
    </location>
</feature>
<name>A0A8J2K106_9HEXA</name>
<proteinExistence type="predicted"/>
<organism evidence="6 7">
    <name type="scientific">Allacma fusca</name>
    <dbReference type="NCBI Taxonomy" id="39272"/>
    <lineage>
        <taxon>Eukaryota</taxon>
        <taxon>Metazoa</taxon>
        <taxon>Ecdysozoa</taxon>
        <taxon>Arthropoda</taxon>
        <taxon>Hexapoda</taxon>
        <taxon>Collembola</taxon>
        <taxon>Symphypleona</taxon>
        <taxon>Sminthuridae</taxon>
        <taxon>Allacma</taxon>
    </lineage>
</organism>
<dbReference type="InterPro" id="IPR024600">
    <property type="entry name" value="Notch_C"/>
</dbReference>
<dbReference type="PANTHER" id="PTHR24171">
    <property type="entry name" value="ANKYRIN REPEAT DOMAIN-CONTAINING PROTEIN 39-RELATED"/>
    <property type="match status" value="1"/>
</dbReference>
<dbReference type="SMART" id="SM00248">
    <property type="entry name" value="ANK"/>
    <property type="match status" value="3"/>
</dbReference>
<evidence type="ECO:0000313" key="6">
    <source>
        <dbReference type="EMBL" id="CAG7730755.1"/>
    </source>
</evidence>
<dbReference type="OrthoDB" id="10251692at2759"/>
<dbReference type="Proteomes" id="UP000708208">
    <property type="component" value="Unassembled WGS sequence"/>
</dbReference>
<dbReference type="SMART" id="SM01334">
    <property type="entry name" value="DUF3454"/>
    <property type="match status" value="1"/>
</dbReference>
<feature type="compositionally biased region" description="Low complexity" evidence="4">
    <location>
        <begin position="488"/>
        <end position="504"/>
    </location>
</feature>
<evidence type="ECO:0000256" key="2">
    <source>
        <dbReference type="ARBA" id="ARBA00023043"/>
    </source>
</evidence>
<evidence type="ECO:0000256" key="1">
    <source>
        <dbReference type="ARBA" id="ARBA00022737"/>
    </source>
</evidence>
<dbReference type="EMBL" id="CAJVCH010199848">
    <property type="protein sequence ID" value="CAG7730755.1"/>
    <property type="molecule type" value="Genomic_DNA"/>
</dbReference>
<feature type="compositionally biased region" description="Polar residues" evidence="4">
    <location>
        <begin position="430"/>
        <end position="474"/>
    </location>
</feature>
<keyword evidence="1" id="KW-0677">Repeat</keyword>
<feature type="compositionally biased region" description="Low complexity" evidence="4">
    <location>
        <begin position="336"/>
        <end position="347"/>
    </location>
</feature>
<feature type="compositionally biased region" description="Polar residues" evidence="4">
    <location>
        <begin position="385"/>
        <end position="400"/>
    </location>
</feature>
<keyword evidence="2 3" id="KW-0040">ANK repeat</keyword>
<feature type="compositionally biased region" description="Low complexity" evidence="4">
    <location>
        <begin position="165"/>
        <end position="178"/>
    </location>
</feature>
<feature type="compositionally biased region" description="Low complexity" evidence="4">
    <location>
        <begin position="137"/>
        <end position="146"/>
    </location>
</feature>
<dbReference type="InterPro" id="IPR002110">
    <property type="entry name" value="Ankyrin_rpt"/>
</dbReference>
<dbReference type="PROSITE" id="PS50088">
    <property type="entry name" value="ANK_REPEAT"/>
    <property type="match status" value="2"/>
</dbReference>
<feature type="non-terminal residue" evidence="6">
    <location>
        <position position="1"/>
    </location>
</feature>
<evidence type="ECO:0000256" key="3">
    <source>
        <dbReference type="PROSITE-ProRule" id="PRU00023"/>
    </source>
</evidence>
<reference evidence="6" key="1">
    <citation type="submission" date="2021-06" db="EMBL/GenBank/DDBJ databases">
        <authorList>
            <person name="Hodson N. C."/>
            <person name="Mongue J. A."/>
            <person name="Jaron S. K."/>
        </authorList>
    </citation>
    <scope>NUCLEOTIDE SEQUENCE</scope>
</reference>
<feature type="region of interest" description="Disordered" evidence="4">
    <location>
        <begin position="330"/>
        <end position="518"/>
    </location>
</feature>
<comment type="caution">
    <text evidence="6">The sequence shown here is derived from an EMBL/GenBank/DDBJ whole genome shotgun (WGS) entry which is preliminary data.</text>
</comment>
<dbReference type="PROSITE" id="PS50297">
    <property type="entry name" value="ANK_REP_REGION"/>
    <property type="match status" value="2"/>
</dbReference>
<feature type="region of interest" description="Disordered" evidence="4">
    <location>
        <begin position="245"/>
        <end position="264"/>
    </location>
</feature>
<feature type="repeat" description="ANK" evidence="3">
    <location>
        <begin position="33"/>
        <end position="65"/>
    </location>
</feature>
<feature type="compositionally biased region" description="Low complexity" evidence="4">
    <location>
        <begin position="245"/>
        <end position="257"/>
    </location>
</feature>
<feature type="compositionally biased region" description="Polar residues" evidence="4">
    <location>
        <begin position="348"/>
        <end position="374"/>
    </location>
</feature>
<keyword evidence="7" id="KW-1185">Reference proteome</keyword>
<evidence type="ECO:0000259" key="5">
    <source>
        <dbReference type="SMART" id="SM01334"/>
    </source>
</evidence>